<dbReference type="RefSeq" id="WP_176488342.1">
    <property type="nucleotide sequence ID" value="NZ_BLXO01000005.1"/>
</dbReference>
<evidence type="ECO:0000313" key="2">
    <source>
        <dbReference type="Proteomes" id="UP000504714"/>
    </source>
</evidence>
<dbReference type="Proteomes" id="UP000504714">
    <property type="component" value="Unassembled WGS sequence"/>
</dbReference>
<dbReference type="AlphaFoldDB" id="A0A6L2ZQC1"/>
<gene>
    <name evidence="1" type="ORF">RINTU1_24760</name>
</gene>
<name>A0A6L2ZQC1_9ENTR</name>
<accession>A0A6L2ZQC1</accession>
<sequence>MSILCFLPPYFESIYILLALTFNQAASQNLITMIISKKKALDEVIESHQTSFKAGLVKLKKMAAHSDNIKMGDIHQLMKADQVIQNIY</sequence>
<dbReference type="EMBL" id="BLXO01000005">
    <property type="protein sequence ID" value="GFN46742.1"/>
    <property type="molecule type" value="Genomic_DNA"/>
</dbReference>
<proteinExistence type="predicted"/>
<organism evidence="1 2">
    <name type="scientific">Candidatus Regiella insecticola</name>
    <dbReference type="NCBI Taxonomy" id="138073"/>
    <lineage>
        <taxon>Bacteria</taxon>
        <taxon>Pseudomonadati</taxon>
        <taxon>Pseudomonadota</taxon>
        <taxon>Gammaproteobacteria</taxon>
        <taxon>Enterobacterales</taxon>
        <taxon>Enterobacteriaceae</taxon>
        <taxon>aphid secondary symbionts</taxon>
        <taxon>Candidatus Regiella</taxon>
    </lineage>
</organism>
<comment type="caution">
    <text evidence="1">The sequence shown here is derived from an EMBL/GenBank/DDBJ whole genome shotgun (WGS) entry which is preliminary data.</text>
</comment>
<protein>
    <submittedName>
        <fullName evidence="1">Uncharacterized protein</fullName>
    </submittedName>
</protein>
<reference evidence="1 2" key="1">
    <citation type="submission" date="2020-06" db="EMBL/GenBank/DDBJ databases">
        <title>The genome sequence of Candidatus Regiella insecticola strain Tut.</title>
        <authorList>
            <person name="Nikoh N."/>
            <person name="Tsuchida T."/>
            <person name="Koga R."/>
            <person name="Oshima K."/>
            <person name="Hattori M."/>
            <person name="Fukatsu T."/>
        </authorList>
    </citation>
    <scope>NUCLEOTIDE SEQUENCE [LARGE SCALE GENOMIC DNA]</scope>
    <source>
        <strain evidence="1 2">Tut</strain>
    </source>
</reference>
<evidence type="ECO:0000313" key="1">
    <source>
        <dbReference type="EMBL" id="GFN46742.1"/>
    </source>
</evidence>